<dbReference type="PANTHER" id="PTHR12507">
    <property type="entry name" value="REDUCED GROWTH PHENOTYPE 1 RGP1, YEAST -RELATED"/>
    <property type="match status" value="1"/>
</dbReference>
<evidence type="ECO:0000256" key="1">
    <source>
        <dbReference type="SAM" id="Coils"/>
    </source>
</evidence>
<feature type="compositionally biased region" description="Polar residues" evidence="2">
    <location>
        <begin position="1477"/>
        <end position="1488"/>
    </location>
</feature>
<evidence type="ECO:0000313" key="4">
    <source>
        <dbReference type="Proteomes" id="UP001306508"/>
    </source>
</evidence>
<dbReference type="Pfam" id="PF08737">
    <property type="entry name" value="Rgp1"/>
    <property type="match status" value="1"/>
</dbReference>
<keyword evidence="4" id="KW-1185">Reference proteome</keyword>
<feature type="coiled-coil region" evidence="1">
    <location>
        <begin position="47"/>
        <end position="78"/>
    </location>
</feature>
<name>A0AAN7WQ15_9SACH</name>
<keyword evidence="1" id="KW-0175">Coiled coil</keyword>
<dbReference type="InterPro" id="IPR021861">
    <property type="entry name" value="THO_THOC1"/>
</dbReference>
<evidence type="ECO:0000313" key="3">
    <source>
        <dbReference type="EMBL" id="KAK5781077.1"/>
    </source>
</evidence>
<feature type="region of interest" description="Disordered" evidence="2">
    <location>
        <begin position="1396"/>
        <end position="1447"/>
    </location>
</feature>
<feature type="region of interest" description="Disordered" evidence="2">
    <location>
        <begin position="1365"/>
        <end position="1384"/>
    </location>
</feature>
<organism evidence="3 4">
    <name type="scientific">Arxiozyma heterogenica</name>
    <dbReference type="NCBI Taxonomy" id="278026"/>
    <lineage>
        <taxon>Eukaryota</taxon>
        <taxon>Fungi</taxon>
        <taxon>Dikarya</taxon>
        <taxon>Ascomycota</taxon>
        <taxon>Saccharomycotina</taxon>
        <taxon>Saccharomycetes</taxon>
        <taxon>Saccharomycetales</taxon>
        <taxon>Saccharomycetaceae</taxon>
        <taxon>Arxiozyma</taxon>
    </lineage>
</organism>
<accession>A0AAN7WQ15</accession>
<proteinExistence type="predicted"/>
<gene>
    <name evidence="3" type="ORF">RI543_001468</name>
</gene>
<feature type="compositionally biased region" description="Basic and acidic residues" evidence="2">
    <location>
        <begin position="1489"/>
        <end position="1503"/>
    </location>
</feature>
<feature type="region of interest" description="Disordered" evidence="2">
    <location>
        <begin position="1460"/>
        <end position="1503"/>
    </location>
</feature>
<dbReference type="Proteomes" id="UP001306508">
    <property type="component" value="Unassembled WGS sequence"/>
</dbReference>
<feature type="compositionally biased region" description="Basic and acidic residues" evidence="2">
    <location>
        <begin position="1410"/>
        <end position="1421"/>
    </location>
</feature>
<evidence type="ECO:0000256" key="2">
    <source>
        <dbReference type="SAM" id="MobiDB-lite"/>
    </source>
</evidence>
<sequence length="1503" mass="175368">MHTHRAESFLIYDNVRLEIVHESNPFFAGEPISLILRLKHLGSTKEYEKLKADIHQYHQKIENELNSKQIHLNELSKNQPENNSSWSFVSLLRNPFMKNDQLNNNVTKEMEQLSLNEKVYVKSLTNQLQYHKPISLISGFIQITGLFQYNVSLINDDNFKNKGTKIVSILNHNNTDTNTTTTTNTISTTEATTSYATSDDNYTDYNINNNTNISNTHTTFPPSLKNNTNSIDNFIKYSNSNFETMSSLDDKTVITPNSKFSYTHSQYKHSDTTNEYNELPLFLIPQTLLFPEIILQPGEIKSFHFKSSNLPKNLCPSYSIPLNNIRINYYIEFGVNVITHKEIIPVNLKIPIFISPFINKWSQQYTMILDNVTHIMPPATVKEVLNEHPKRITSTTSVFSNDPMTISNISDRKRSSSVSSSFFSNLIDVKSDKHDQKLNTDPINLLKKNFVDIIRKNITNSLDIDQLVGLQLNYQFQKIDNENENIVTDFSILQRNDKHITRNNISNFKRALPNLKIKDTENLTNVNTDNNNLTDQNGQLVPQLNSNLQKKFIVNRDGKSIAQIKLSKFFYTITDDINLIIYPERTSNFQISAVKVSLQCIELFNKLYILEKDQTKPFYKTVCEAHTVCFDKTDSLPLKLILPRSPMNHLPSQFKTNIFEIKWVLKFTFILIDKKNNNTKELFSYSGRLEQFYEDKKGALYHSKENLNGLDFTFRVPVDILPSCSNYVLNCINSILTSNPEVNILENPTIDALFNKELLQYSWKPLENINVSDLNKDLLADLTLKKIITDLFTVDSEALNLSFDNSNNNDDGTTNNNKGSTDALVGKLRIAALVLDLCFHSRQFRQDITSWKITYFDLFGLTINLLSWPIDIFKFWIYAESRIEWFKIGNSADPDHYNGMSQLISYKPPLSDKLRHWNDILKLLEYNSALNTPLDYIMKYKLEKFISNLLPINEESNFNRSAIISKRQDSGTTWNARRLLGRPNTSEENMTQDYKFVFNKFISSPVEFTFKSVDFKLDVEKPLYLLLDALFDTEDDFYKRIKYIRRKQLLIEDKINPNFQSDFNFNSHAIPGYMSESVIFQNDRTKIWKDIESFHNPSLQIVRPTFLDMSSQNYSVLYKQLTSLENDYYRKQFMLQVIFACKIIEKLLTMEDVKAFYKNCYAKENMLKFVNFDDLDESNIRKTKSLCHHICEMRVKTFYATRDPIFYKIIHSLEQNDELYINAKVDGFKFFNNCNLSLSKNENNHVKENVNYQFKKFGFIKLGNKQINNVWKIQSGLESIAENTIDPKDIYDRLKESYRNDNPNTKEADEIMKQWQTLRSLRSQYLFEFNKFNETISLKDLFDHSTVENNTKEMDKFKEFQSKIKESHRNRLKKAREHQKAKEVLKRKIDDVEITENTSEDGTRETISNENKKLKRDDNIEVQKSVSPILNEHSSESENNENGINEQPLNKDITIEQLNEQNSLDNKNNNKEEEQHSTINTQKDNNFNLKDKSTTNEPQKEDK</sequence>
<reference evidence="4" key="1">
    <citation type="submission" date="2023-07" db="EMBL/GenBank/DDBJ databases">
        <title>A draft genome of Kazachstania heterogenica Y-27499.</title>
        <authorList>
            <person name="Donic C."/>
            <person name="Kralova J.S."/>
            <person name="Fidel L."/>
            <person name="Ben-Dor S."/>
            <person name="Jung S."/>
        </authorList>
    </citation>
    <scope>NUCLEOTIDE SEQUENCE [LARGE SCALE GENOMIC DNA]</scope>
    <source>
        <strain evidence="4">Y27499</strain>
    </source>
</reference>
<dbReference type="Pfam" id="PF11957">
    <property type="entry name" value="efThoc1"/>
    <property type="match status" value="1"/>
</dbReference>
<comment type="caution">
    <text evidence="3">The sequence shown here is derived from an EMBL/GenBank/DDBJ whole genome shotgun (WGS) entry which is preliminary data.</text>
</comment>
<protein>
    <submittedName>
        <fullName evidence="3">Uncharacterized protein</fullName>
    </submittedName>
</protein>
<dbReference type="InterPro" id="IPR014848">
    <property type="entry name" value="Rgp1"/>
</dbReference>
<dbReference type="EMBL" id="JAWIZZ010000038">
    <property type="protein sequence ID" value="KAK5781077.1"/>
    <property type="molecule type" value="Genomic_DNA"/>
</dbReference>